<dbReference type="GO" id="GO:0003677">
    <property type="term" value="F:DNA binding"/>
    <property type="evidence" value="ECO:0007669"/>
    <property type="project" value="UniProtKB-KW"/>
</dbReference>
<dbReference type="AlphaFoldDB" id="A0A949TT09"/>
<evidence type="ECO:0000313" key="7">
    <source>
        <dbReference type="Proteomes" id="UP000694308"/>
    </source>
</evidence>
<keyword evidence="4" id="KW-0804">Transcription</keyword>
<keyword evidence="7" id="KW-1185">Reference proteome</keyword>
<dbReference type="GO" id="GO:0005829">
    <property type="term" value="C:cytosol"/>
    <property type="evidence" value="ECO:0007669"/>
    <property type="project" value="TreeGrafter"/>
</dbReference>
<dbReference type="InterPro" id="IPR000847">
    <property type="entry name" value="LysR_HTH_N"/>
</dbReference>
<comment type="similarity">
    <text evidence="1">Belongs to the LysR transcriptional regulatory family.</text>
</comment>
<reference evidence="6" key="1">
    <citation type="submission" date="2020-12" db="EMBL/GenBank/DDBJ databases">
        <title>Clostridium thailandense sp. nov., a novel acetogenic bacterium isolated from peat land soil in Thailand.</title>
        <authorList>
            <person name="Chaikitkaew S."/>
            <person name="Birkeland N.K."/>
        </authorList>
    </citation>
    <scope>NUCLEOTIDE SEQUENCE</scope>
    <source>
        <strain evidence="6">PL3</strain>
    </source>
</reference>
<organism evidence="6 7">
    <name type="scientific">Clostridium thailandense</name>
    <dbReference type="NCBI Taxonomy" id="2794346"/>
    <lineage>
        <taxon>Bacteria</taxon>
        <taxon>Bacillati</taxon>
        <taxon>Bacillota</taxon>
        <taxon>Clostridia</taxon>
        <taxon>Eubacteriales</taxon>
        <taxon>Clostridiaceae</taxon>
        <taxon>Clostridium</taxon>
    </lineage>
</organism>
<dbReference type="PANTHER" id="PTHR30419:SF28">
    <property type="entry name" value="HTH-TYPE TRANSCRIPTIONAL REGULATOR BSDA"/>
    <property type="match status" value="1"/>
</dbReference>
<name>A0A949TT09_9CLOT</name>
<sequence length="302" mass="34460">MQLKQLEYFYVLAKMEHCTKAAEKLYITQPSLSHAISELEKELGTQLFQKEGRNIHLNKYGQTFFPHVEKALTELKIGEKKMLELLYPNKGNIDLGYLYNLGDRFVPKVITAFLNNTDYKDTKFSFGQGNTPNLIDSLKKEKFDFVFCSYVENEPNIDFFPVIQEDLVVIVPKAHPLAKFKSVTLEQLSSYPFVAFSHKSGLRPIIDNVFKSVNITPNIVAETEIDTSVAGLVETNFGVAIITNIPALKDFNIKILKLKNANSKRLIYLAKIKDKHLSPAMDSFQSFVIKYQNENNLSIYNT</sequence>
<dbReference type="InterPro" id="IPR005119">
    <property type="entry name" value="LysR_subst-bd"/>
</dbReference>
<keyword evidence="3" id="KW-0238">DNA-binding</keyword>
<evidence type="ECO:0000256" key="1">
    <source>
        <dbReference type="ARBA" id="ARBA00009437"/>
    </source>
</evidence>
<dbReference type="PANTHER" id="PTHR30419">
    <property type="entry name" value="HTH-TYPE TRANSCRIPTIONAL REGULATOR YBHD"/>
    <property type="match status" value="1"/>
</dbReference>
<protein>
    <submittedName>
        <fullName evidence="6">LysR family transcriptional regulator</fullName>
    </submittedName>
</protein>
<keyword evidence="2" id="KW-0805">Transcription regulation</keyword>
<comment type="caution">
    <text evidence="6">The sequence shown here is derived from an EMBL/GenBank/DDBJ whole genome shotgun (WGS) entry which is preliminary data.</text>
</comment>
<dbReference type="Proteomes" id="UP000694308">
    <property type="component" value="Unassembled WGS sequence"/>
</dbReference>
<dbReference type="RefSeq" id="WP_218323018.1">
    <property type="nucleotide sequence ID" value="NZ_JAEEGC010000144.1"/>
</dbReference>
<dbReference type="Pfam" id="PF03466">
    <property type="entry name" value="LysR_substrate"/>
    <property type="match status" value="1"/>
</dbReference>
<dbReference type="FunFam" id="1.10.10.10:FF:000001">
    <property type="entry name" value="LysR family transcriptional regulator"/>
    <property type="match status" value="1"/>
</dbReference>
<evidence type="ECO:0000256" key="2">
    <source>
        <dbReference type="ARBA" id="ARBA00023015"/>
    </source>
</evidence>
<dbReference type="CDD" id="cd08434">
    <property type="entry name" value="PBP2_GltC_like"/>
    <property type="match status" value="1"/>
</dbReference>
<evidence type="ECO:0000259" key="5">
    <source>
        <dbReference type="PROSITE" id="PS50931"/>
    </source>
</evidence>
<dbReference type="Pfam" id="PF00126">
    <property type="entry name" value="HTH_1"/>
    <property type="match status" value="1"/>
</dbReference>
<evidence type="ECO:0000256" key="3">
    <source>
        <dbReference type="ARBA" id="ARBA00023125"/>
    </source>
</evidence>
<dbReference type="InterPro" id="IPR050950">
    <property type="entry name" value="HTH-type_LysR_regulators"/>
</dbReference>
<gene>
    <name evidence="6" type="ORF">I6U48_24055</name>
</gene>
<accession>A0A949TT09</accession>
<feature type="domain" description="HTH lysR-type" evidence="5">
    <location>
        <begin position="1"/>
        <end position="58"/>
    </location>
</feature>
<dbReference type="PROSITE" id="PS50931">
    <property type="entry name" value="HTH_LYSR"/>
    <property type="match status" value="1"/>
</dbReference>
<proteinExistence type="inferred from homology"/>
<evidence type="ECO:0000313" key="6">
    <source>
        <dbReference type="EMBL" id="MBV7275972.1"/>
    </source>
</evidence>
<dbReference type="GO" id="GO:0003700">
    <property type="term" value="F:DNA-binding transcription factor activity"/>
    <property type="evidence" value="ECO:0007669"/>
    <property type="project" value="InterPro"/>
</dbReference>
<evidence type="ECO:0000256" key="4">
    <source>
        <dbReference type="ARBA" id="ARBA00023163"/>
    </source>
</evidence>
<dbReference type="EMBL" id="JAEEGC010000144">
    <property type="protein sequence ID" value="MBV7275972.1"/>
    <property type="molecule type" value="Genomic_DNA"/>
</dbReference>